<feature type="region of interest" description="Disordered" evidence="9">
    <location>
        <begin position="1523"/>
        <end position="1578"/>
    </location>
</feature>
<feature type="domain" description="DNA/RNA-binding" evidence="11">
    <location>
        <begin position="957"/>
        <end position="1239"/>
    </location>
</feature>
<organism evidence="13 14">
    <name type="scientific">Aspergillus oryzae</name>
    <name type="common">Yellow koji mold</name>
    <dbReference type="NCBI Taxonomy" id="5062"/>
    <lineage>
        <taxon>Eukaryota</taxon>
        <taxon>Fungi</taxon>
        <taxon>Dikarya</taxon>
        <taxon>Ascomycota</taxon>
        <taxon>Pezizomycotina</taxon>
        <taxon>Eurotiomycetes</taxon>
        <taxon>Eurotiomycetidae</taxon>
        <taxon>Eurotiales</taxon>
        <taxon>Aspergillaceae</taxon>
        <taxon>Aspergillus</taxon>
        <taxon>Aspergillus subgen. Circumdati</taxon>
    </lineage>
</organism>
<evidence type="ECO:0000256" key="2">
    <source>
        <dbReference type="ARBA" id="ARBA00022723"/>
    </source>
</evidence>
<keyword evidence="8" id="KW-0539">Nucleus</keyword>
<dbReference type="Pfam" id="PF04082">
    <property type="entry name" value="Fungal_trans"/>
    <property type="match status" value="1"/>
</dbReference>
<evidence type="ECO:0000256" key="9">
    <source>
        <dbReference type="SAM" id="MobiDB-lite"/>
    </source>
</evidence>
<dbReference type="Proteomes" id="UP000190312">
    <property type="component" value="Unassembled WGS sequence"/>
</dbReference>
<feature type="region of interest" description="Disordered" evidence="9">
    <location>
        <begin position="1602"/>
        <end position="1631"/>
    </location>
</feature>
<dbReference type="GO" id="GO:0000981">
    <property type="term" value="F:DNA-binding transcription factor activity, RNA polymerase II-specific"/>
    <property type="evidence" value="ECO:0007669"/>
    <property type="project" value="InterPro"/>
</dbReference>
<feature type="domain" description="Xylanolytic transcriptional activator regulatory" evidence="10">
    <location>
        <begin position="216"/>
        <end position="536"/>
    </location>
</feature>
<dbReference type="InterPro" id="IPR051059">
    <property type="entry name" value="VerF-like"/>
</dbReference>
<dbReference type="CDD" id="cd12148">
    <property type="entry name" value="fungal_TF_MHR"/>
    <property type="match status" value="1"/>
</dbReference>
<dbReference type="Pfam" id="PF10373">
    <property type="entry name" value="EST1_DNA_bind"/>
    <property type="match status" value="1"/>
</dbReference>
<evidence type="ECO:0000256" key="1">
    <source>
        <dbReference type="ARBA" id="ARBA00004123"/>
    </source>
</evidence>
<comment type="caution">
    <text evidence="13">The sequence shown here is derived from an EMBL/GenBank/DDBJ whole genome shotgun (WGS) entry which is preliminary data.</text>
</comment>
<feature type="region of interest" description="Disordered" evidence="9">
    <location>
        <begin position="1469"/>
        <end position="1507"/>
    </location>
</feature>
<evidence type="ECO:0000256" key="5">
    <source>
        <dbReference type="ARBA" id="ARBA00022833"/>
    </source>
</evidence>
<feature type="region of interest" description="Disordered" evidence="9">
    <location>
        <begin position="133"/>
        <end position="160"/>
    </location>
</feature>
<evidence type="ECO:0000256" key="3">
    <source>
        <dbReference type="ARBA" id="ARBA00022737"/>
    </source>
</evidence>
<sequence>MLELADAIPVQTQPVPQPPPEVQVQAPPIVETTHFNPSWGYDLNLLSHAASHVALEGQQESLESMHNYGVEPSFLDLTDLGDPVQDFTVFLESVGLSSDWDSGVFSSVEEPMLTANIPIDSKPPIRESARLGADMMSDPRGPADEPPSFSNFGSRLPSLQPEPQDVDDRLVFGDEGPRPAWDISNTDRQIFLSKLEEFAYILPKGFIPPSRHALSRFFAGYINGLNEHLPFLHVPTLSVAKCSPELTLALAAAGSHYRFENNRGIELFHASKAILLQRLQRRDSKQVQCPSWNFVSPPSGFHDSRGSTTPSNNANSPFQQHHIPHPVESPSGYAPQDSDAHMEVIRTFLLLTVFASWERHPELLREILSLQSTLARLVREHGLTEPTPSADPNNWEEWVRREGNRRTKFIVYCFFNLHSIMYNIPPLILNAELKLNMPCSHDVWKANNATQWRRVMRSRHGPEVSFQEAFAKLFVKPNLSNSSTPISPLGNYILIHALIQQIFFARQLCLSAPMMQGTSLRQEDLSTLDNSLSAWKALWKRTPESSIDPQNPAGPIAFTSTALLGLAYIRLHVDLGPCRRLITQDPVRIARALGESPPVARSPRLIMALLHSAHALSIPAEQRLSEHERKLLLWIKSMMDETDMAVDPPGAPDVDFLANPYKAKQLSIAIVRPHLIRFNARLFRSPSRSSRDIGIFFTTSGLNPSFFVPALTLGLASDQRHSTRSVYTTDGSFTALVARRLPASHSHLTGEVDGGVTTGFVSPIPSMASAFQNTWQIALDIEGELLKSLAEKEPTFAEISHYLSELRAACQNAILQDFDAARSIDVETRLWDAHLKINNRFRKLLSRFREQNDKKKKPVERRKLEKHYLEFIKTSQRFYRGYIQQLSSHFGGIPELENVARKFNFDNLSVEDSMVQPVGDLRKRILQSCHATLIRLGDLSRYRETELVGKDRNWGPAIGYYDLATVIYPASGASHNQLAVIALADGNHLRATYHLYRALAAQEPHPSAKGNLEIEFRKVRNLWAKRELIRPEDAGIPGRALAPWFVYLHAQCYRGTDFPEHDELENEVLNQLAVDLKERSLEGTLQKFCLVNISAEDFSRTRANEESVSNAGLFFRRINVKTFFTLLQILLAEVERFAVEESNNREGKNGPDKITAVARRVLPALRNYSSWLLTVSHLLVAHKEEKDTPLSVQIIEFWKIYANTLTLLASTFDVVLLPEIDYLLEEDEETLCFVPLNKEATSRRYLDTSGRQKPRMNDLGVERNHPNMEMLYRIREFVIDGLDLVVSNKIPIALVDDGDKKTFIYKEEGLPSQFFASPSGHHHTISSASIEREDIQQTTQDPSYAADSKSVFGGSQSASMSASMHRIVEGVERLVESDCYENTPALPEHLVFPQNNQQPNPSHIFNPSTDSIFREESIPARQTPIAPPGLGHSMANAAALARVPSSQSYAPRPSLPGIPSIWNVGLSPEVGDATSPRTPPGLGQHPIQHSGHFMPGSISSPSHHLPQDSAVNDLMLRQSLMHQSQLQNPLNGSSSISSWIPSSNPTSHHRLSGLGWDSRGPLDAASSPPPLSAPSQTIPSGLANASWANDAFLANTLSSGAGYPSSGSGGSRKSATQYGAIGQTPPCGHGG</sequence>
<evidence type="ECO:0000259" key="11">
    <source>
        <dbReference type="Pfam" id="PF10373"/>
    </source>
</evidence>
<feature type="compositionally biased region" description="Low complexity" evidence="9">
    <location>
        <begin position="1602"/>
        <end position="1614"/>
    </location>
</feature>
<keyword evidence="7" id="KW-0804">Transcription</keyword>
<dbReference type="InterPro" id="IPR007219">
    <property type="entry name" value="XnlR_reg_dom"/>
</dbReference>
<evidence type="ECO:0000259" key="10">
    <source>
        <dbReference type="Pfam" id="PF04082"/>
    </source>
</evidence>
<keyword evidence="4" id="KW-0863">Zinc-finger</keyword>
<dbReference type="GO" id="GO:0006351">
    <property type="term" value="P:DNA-templated transcription"/>
    <property type="evidence" value="ECO:0007669"/>
    <property type="project" value="InterPro"/>
</dbReference>
<dbReference type="InterPro" id="IPR011990">
    <property type="entry name" value="TPR-like_helical_dom_sf"/>
</dbReference>
<protein>
    <submittedName>
        <fullName evidence="13">DNA/RNA-binding domain, Est1-type</fullName>
    </submittedName>
</protein>
<evidence type="ECO:0000256" key="7">
    <source>
        <dbReference type="ARBA" id="ARBA00023163"/>
    </source>
</evidence>
<keyword evidence="6" id="KW-0805">Transcription regulation</keyword>
<evidence type="ECO:0000256" key="6">
    <source>
        <dbReference type="ARBA" id="ARBA00023015"/>
    </source>
</evidence>
<keyword evidence="3" id="KW-0677">Repeat</keyword>
<feature type="compositionally biased region" description="Low complexity" evidence="9">
    <location>
        <begin position="1533"/>
        <end position="1546"/>
    </location>
</feature>
<accession>A0A1S9D516</accession>
<keyword evidence="5" id="KW-0862">Zinc</keyword>
<reference evidence="13 14" key="1">
    <citation type="submission" date="2016-10" db="EMBL/GenBank/DDBJ databases">
        <title>Genome sequencing of Aspergillus oryzae BCC7051.</title>
        <authorList>
            <person name="Thammarongtham C."/>
            <person name="Vorapreeda T."/>
            <person name="Nookaew I."/>
            <person name="Srisuk T."/>
            <person name="Land M."/>
            <person name="Jeennor S."/>
            <person name="Laoteng K."/>
        </authorList>
    </citation>
    <scope>NUCLEOTIDE SEQUENCE [LARGE SCALE GENOMIC DNA]</scope>
    <source>
        <strain evidence="13 14">BCC7051</strain>
    </source>
</reference>
<dbReference type="GO" id="GO:0000785">
    <property type="term" value="C:chromatin"/>
    <property type="evidence" value="ECO:0007669"/>
    <property type="project" value="TreeGrafter"/>
</dbReference>
<keyword evidence="2" id="KW-0479">Metal-binding</keyword>
<dbReference type="OrthoDB" id="69928at2759"/>
<dbReference type="EMBL" id="MKZY01000011">
    <property type="protein sequence ID" value="OOO04016.1"/>
    <property type="molecule type" value="Genomic_DNA"/>
</dbReference>
<evidence type="ECO:0000256" key="4">
    <source>
        <dbReference type="ARBA" id="ARBA00022771"/>
    </source>
</evidence>
<evidence type="ECO:0000313" key="13">
    <source>
        <dbReference type="EMBL" id="OOO04016.1"/>
    </source>
</evidence>
<evidence type="ECO:0000313" key="14">
    <source>
        <dbReference type="Proteomes" id="UP000190312"/>
    </source>
</evidence>
<dbReference type="PANTHER" id="PTHR40626:SF22">
    <property type="entry name" value="C2H2-TYPE DOMAIN-CONTAINING PROTEIN"/>
    <property type="match status" value="1"/>
</dbReference>
<comment type="subcellular location">
    <subcellularLocation>
        <location evidence="1">Nucleus</location>
    </subcellularLocation>
</comment>
<evidence type="ECO:0000256" key="8">
    <source>
        <dbReference type="ARBA" id="ARBA00023242"/>
    </source>
</evidence>
<name>A0A1S9D516_ASPOZ</name>
<feature type="compositionally biased region" description="Polar residues" evidence="9">
    <location>
        <begin position="306"/>
        <end position="319"/>
    </location>
</feature>
<dbReference type="GO" id="GO:0000978">
    <property type="term" value="F:RNA polymerase II cis-regulatory region sequence-specific DNA binding"/>
    <property type="evidence" value="ECO:0007669"/>
    <property type="project" value="InterPro"/>
</dbReference>
<feature type="region of interest" description="Disordered" evidence="9">
    <location>
        <begin position="1"/>
        <end position="21"/>
    </location>
</feature>
<proteinExistence type="predicted"/>
<dbReference type="GO" id="GO:0005634">
    <property type="term" value="C:nucleus"/>
    <property type="evidence" value="ECO:0007669"/>
    <property type="project" value="UniProtKB-SubCell"/>
</dbReference>
<dbReference type="VEuPathDB" id="FungiDB:AO090009000615"/>
<dbReference type="Pfam" id="PF10374">
    <property type="entry name" value="EST1"/>
    <property type="match status" value="1"/>
</dbReference>
<dbReference type="InterPro" id="IPR019458">
    <property type="entry name" value="Est1-like_N"/>
</dbReference>
<dbReference type="SUPFAM" id="SSF48452">
    <property type="entry name" value="TPR-like"/>
    <property type="match status" value="1"/>
</dbReference>
<dbReference type="eggNOG" id="KOG1721">
    <property type="taxonomic scope" value="Eukaryota"/>
</dbReference>
<feature type="domain" description="Telomerase activating protein Est1-like N-terminal" evidence="12">
    <location>
        <begin position="825"/>
        <end position="945"/>
    </location>
</feature>
<dbReference type="VEuPathDB" id="FungiDB:AO090009000612"/>
<dbReference type="GO" id="GO:0008270">
    <property type="term" value="F:zinc ion binding"/>
    <property type="evidence" value="ECO:0007669"/>
    <property type="project" value="UniProtKB-KW"/>
</dbReference>
<feature type="region of interest" description="Disordered" evidence="9">
    <location>
        <begin position="296"/>
        <end position="336"/>
    </location>
</feature>
<gene>
    <name evidence="13" type="ORF">OAory_01048630</name>
</gene>
<dbReference type="Gene3D" id="1.25.40.10">
    <property type="entry name" value="Tetratricopeptide repeat domain"/>
    <property type="match status" value="1"/>
</dbReference>
<dbReference type="InterPro" id="IPR018834">
    <property type="entry name" value="DNA/RNA-bd_Est1-type"/>
</dbReference>
<evidence type="ECO:0000259" key="12">
    <source>
        <dbReference type="Pfam" id="PF10374"/>
    </source>
</evidence>
<dbReference type="PANTHER" id="PTHR40626">
    <property type="entry name" value="MIP31509P"/>
    <property type="match status" value="1"/>
</dbReference>
<feature type="compositionally biased region" description="Polar residues" evidence="9">
    <location>
        <begin position="1523"/>
        <end position="1532"/>
    </location>
</feature>